<dbReference type="InterPro" id="IPR019270">
    <property type="entry name" value="DUF2283"/>
</dbReference>
<dbReference type="Proteomes" id="UP000316360">
    <property type="component" value="Unassembled WGS sequence"/>
</dbReference>
<proteinExistence type="predicted"/>
<protein>
    <submittedName>
        <fullName evidence="1">DUF2283 domain-containing protein</fullName>
    </submittedName>
</protein>
<dbReference type="PANTHER" id="PTHR37029:SF1">
    <property type="entry name" value="SSR1768 PROTEIN"/>
    <property type="match status" value="1"/>
</dbReference>
<sequence>MKISYDPDVDALYVRFIDKPTEVITHRLTEDIAVNYGPEGDVVGIEVLSAHEHLKFSEKKPRVEAENLTIV</sequence>
<evidence type="ECO:0000313" key="1">
    <source>
        <dbReference type="EMBL" id="TET08853.1"/>
    </source>
</evidence>
<accession>A0A523RSU4</accession>
<comment type="caution">
    <text evidence="1">The sequence shown here is derived from an EMBL/GenBank/DDBJ whole genome shotgun (WGS) entry which is preliminary data.</text>
</comment>
<reference evidence="1 2" key="1">
    <citation type="submission" date="2019-03" db="EMBL/GenBank/DDBJ databases">
        <title>Metabolic potential of uncultured bacteria and archaea associated with petroleum seepage in deep-sea sediments.</title>
        <authorList>
            <person name="Dong X."/>
            <person name="Hubert C."/>
        </authorList>
    </citation>
    <scope>NUCLEOTIDE SEQUENCE [LARGE SCALE GENOMIC DNA]</scope>
    <source>
        <strain evidence="1">E44_bin7</strain>
    </source>
</reference>
<dbReference type="EMBL" id="SOKJ01000330">
    <property type="protein sequence ID" value="TET08853.1"/>
    <property type="molecule type" value="Genomic_DNA"/>
</dbReference>
<dbReference type="Pfam" id="PF10049">
    <property type="entry name" value="DUF2283"/>
    <property type="match status" value="1"/>
</dbReference>
<gene>
    <name evidence="1" type="ORF">E3J84_05760</name>
</gene>
<name>A0A523RSU4_UNCAE</name>
<dbReference type="PANTHER" id="PTHR37029">
    <property type="entry name" value="SSR1768 PROTEIN"/>
    <property type="match status" value="1"/>
</dbReference>
<organism evidence="1 2">
    <name type="scientific">Aerophobetes bacterium</name>
    <dbReference type="NCBI Taxonomy" id="2030807"/>
    <lineage>
        <taxon>Bacteria</taxon>
        <taxon>Candidatus Aerophobota</taxon>
    </lineage>
</organism>
<evidence type="ECO:0000313" key="2">
    <source>
        <dbReference type="Proteomes" id="UP000316360"/>
    </source>
</evidence>
<dbReference type="AlphaFoldDB" id="A0A523RSU4"/>